<dbReference type="EMBL" id="CM046109">
    <property type="protein sequence ID" value="KAI8442387.1"/>
    <property type="molecule type" value="Genomic_DNA"/>
</dbReference>
<keyword evidence="2" id="KW-1185">Reference proteome</keyword>
<protein>
    <submittedName>
        <fullName evidence="1">Uncharacterized protein</fullName>
    </submittedName>
</protein>
<gene>
    <name evidence="1" type="ORF">MSG28_005906</name>
</gene>
<dbReference type="Proteomes" id="UP001064048">
    <property type="component" value="Chromosome 9"/>
</dbReference>
<organism evidence="1 2">
    <name type="scientific">Choristoneura fumiferana</name>
    <name type="common">Spruce budworm moth</name>
    <name type="synonym">Archips fumiferana</name>
    <dbReference type="NCBI Taxonomy" id="7141"/>
    <lineage>
        <taxon>Eukaryota</taxon>
        <taxon>Metazoa</taxon>
        <taxon>Ecdysozoa</taxon>
        <taxon>Arthropoda</taxon>
        <taxon>Hexapoda</taxon>
        <taxon>Insecta</taxon>
        <taxon>Pterygota</taxon>
        <taxon>Neoptera</taxon>
        <taxon>Endopterygota</taxon>
        <taxon>Lepidoptera</taxon>
        <taxon>Glossata</taxon>
        <taxon>Ditrysia</taxon>
        <taxon>Tortricoidea</taxon>
        <taxon>Tortricidae</taxon>
        <taxon>Tortricinae</taxon>
        <taxon>Choristoneura</taxon>
    </lineage>
</organism>
<reference evidence="1 2" key="1">
    <citation type="journal article" date="2022" name="Genome Biol. Evol.">
        <title>The Spruce Budworm Genome: Reconstructing the Evolutionary History of Antifreeze Proteins.</title>
        <authorList>
            <person name="Beliveau C."/>
            <person name="Gagne P."/>
            <person name="Picq S."/>
            <person name="Vernygora O."/>
            <person name="Keeling C.I."/>
            <person name="Pinkney K."/>
            <person name="Doucet D."/>
            <person name="Wen F."/>
            <person name="Johnston J.S."/>
            <person name="Maaroufi H."/>
            <person name="Boyle B."/>
            <person name="Laroche J."/>
            <person name="Dewar K."/>
            <person name="Juretic N."/>
            <person name="Blackburn G."/>
            <person name="Nisole A."/>
            <person name="Brunet B."/>
            <person name="Brandao M."/>
            <person name="Lumley L."/>
            <person name="Duan J."/>
            <person name="Quan G."/>
            <person name="Lucarotti C.J."/>
            <person name="Roe A.D."/>
            <person name="Sperling F.A.H."/>
            <person name="Levesque R.C."/>
            <person name="Cusson M."/>
        </authorList>
    </citation>
    <scope>NUCLEOTIDE SEQUENCE [LARGE SCALE GENOMIC DNA]</scope>
    <source>
        <strain evidence="1">Glfc:IPQL:Cfum</strain>
    </source>
</reference>
<comment type="caution">
    <text evidence="1">The sequence shown here is derived from an EMBL/GenBank/DDBJ whole genome shotgun (WGS) entry which is preliminary data.</text>
</comment>
<proteinExistence type="predicted"/>
<accession>A0ACC0L0U3</accession>
<evidence type="ECO:0000313" key="2">
    <source>
        <dbReference type="Proteomes" id="UP001064048"/>
    </source>
</evidence>
<sequence>MSLVASAFEASKIVPDVIPTAPTATIGLKYPSGVEAAQGNELAPTKVKDQPTVTYEADAGSYYTLVFTDPDNYDGPEPVYREWHHWLVGNIPGNNVAAGEVLSGYIGSGPPEGTGIHRYVYILYKQPGKLEFDELRLTNKSIDGRAAFSTKKFAEKYNLGAPVAGNFYRAQFDDYVPLLYKSLGV</sequence>
<name>A0ACC0L0U3_CHOFU</name>
<evidence type="ECO:0000313" key="1">
    <source>
        <dbReference type="EMBL" id="KAI8442387.1"/>
    </source>
</evidence>